<gene>
    <name evidence="1" type="ORF">SAMN05421766_103442</name>
</gene>
<evidence type="ECO:0000313" key="1">
    <source>
        <dbReference type="EMBL" id="SIS69593.1"/>
    </source>
</evidence>
<accession>A0ABY1KRN2</accession>
<dbReference type="RefSeq" id="WP_076455207.1">
    <property type="nucleotide sequence ID" value="NZ_FTOB01000003.1"/>
</dbReference>
<evidence type="ECO:0008006" key="3">
    <source>
        <dbReference type="Google" id="ProtNLM"/>
    </source>
</evidence>
<name>A0ABY1KRN2_9FLAO</name>
<organism evidence="1 2">
    <name type="scientific">Zobellia uliginosa</name>
    <dbReference type="NCBI Taxonomy" id="143224"/>
    <lineage>
        <taxon>Bacteria</taxon>
        <taxon>Pseudomonadati</taxon>
        <taxon>Bacteroidota</taxon>
        <taxon>Flavobacteriia</taxon>
        <taxon>Flavobacteriales</taxon>
        <taxon>Flavobacteriaceae</taxon>
        <taxon>Zobellia</taxon>
    </lineage>
</organism>
<dbReference type="Proteomes" id="UP000185728">
    <property type="component" value="Unassembled WGS sequence"/>
</dbReference>
<protein>
    <recommendedName>
        <fullName evidence="3">Peptidase M1 membrane alanine aminopeptidase domain-containing protein</fullName>
    </recommendedName>
</protein>
<dbReference type="InterPro" id="IPR027268">
    <property type="entry name" value="Peptidase_M4/M1_CTD_sf"/>
</dbReference>
<dbReference type="Gene3D" id="1.10.390.10">
    <property type="entry name" value="Neutral Protease Domain 2"/>
    <property type="match status" value="1"/>
</dbReference>
<sequence>MPSLKLKSLIYCFFLGAVSISGIGVLSAQHQNVLTANLDGESKEIRIQQEFTYHNNSNVTLSTLYFNDWAHAYASKNTGLAKRFSEEFKKSLHLAKNEERGYTTIISAVDDEYRGLFWRRTKELDILKVELNSPLPPGESTKLFLTYTIKLPENKFTPYGYDKKKNSFYLKDWYLTPAYFDGTWHLYSNKNLEDLYTGVTETVVNFVYPPHLYLASNFTILGNSNFPNGQMAQLSATQQKNCEILLSPQKRFVTHVTPQMTVITDIEASKYDEIGKGISINRVTEFIENNLGKFPHSQLLVSQLDYEKNPLYGINQLPSFIRPYEEQFQFEMKFLKTALINILEETLFLDPRKEQWLSDAIANYLMIAYVEKYYPDQKLLGKLSRIWGIRSFNLAKMDFNEQYPFLYMLTARTNLDQPLNTSNDSLIKFNQKIANKYKAGLGLSYLASYIGKEKVDKSIKTFYKHYKLSQVKTLDFESILKRETNIDIDWFFNEYVSTDRKIDFKIKKVEKTEDSLRVTIKNKKGTNVPISLFGLKNDSVVSKYWFSDINTIKTVTIPKNGEKRLVLNYDQKIPEFNQRDNWKSLGGFFSGNKKLKFTFFRDSENPYYNQVFYVPILNFNIYDGWTPGMRLYNKTLLERPFVYDFAPSYSFREKAFVGSGRVTYRKYLSKSGLYVANYSVAGSTYHFQANSRYSTITPSVTFGWRPSNLISNKREFLNLRYVNVLRDKAENLGDFETPPDYSVLNLRYTNRNPGIINYISWFADAQHASDFSKVAFELEYRKLFENNRQFNFRFYAGKFIRNKTTEYKDPNYFSFALDRPTDYLFDYGYLGRSEDSGIYSQQIIIAEGGFKSFLPQEYRFANDYLTTINTSVNLWRWIEVYSDLGYVKNKGVSGKFVYDAGVRLNLLTDYFELYFPMYSNNGWEVAQPQYGEKIRFIVTVSPKTLIGLFTRKWF</sequence>
<comment type="caution">
    <text evidence="1">The sequence shown here is derived from an EMBL/GenBank/DDBJ whole genome shotgun (WGS) entry which is preliminary data.</text>
</comment>
<proteinExistence type="predicted"/>
<keyword evidence="2" id="KW-1185">Reference proteome</keyword>
<dbReference type="EMBL" id="FTOB01000003">
    <property type="protein sequence ID" value="SIS69593.1"/>
    <property type="molecule type" value="Genomic_DNA"/>
</dbReference>
<reference evidence="1 2" key="1">
    <citation type="submission" date="2017-01" db="EMBL/GenBank/DDBJ databases">
        <authorList>
            <person name="Varghese N."/>
            <person name="Submissions S."/>
        </authorList>
    </citation>
    <scope>NUCLEOTIDE SEQUENCE [LARGE SCALE GENOMIC DNA]</scope>
    <source>
        <strain evidence="1 2">DSM 2061</strain>
    </source>
</reference>
<dbReference type="SUPFAM" id="SSF55486">
    <property type="entry name" value="Metalloproteases ('zincins'), catalytic domain"/>
    <property type="match status" value="1"/>
</dbReference>
<evidence type="ECO:0000313" key="2">
    <source>
        <dbReference type="Proteomes" id="UP000185728"/>
    </source>
</evidence>